<name>A0A375I818_9ACTN</name>
<gene>
    <name evidence="3" type="ORF">PROPJV5_2415</name>
</gene>
<dbReference type="InterPro" id="IPR040836">
    <property type="entry name" value="SAVED"/>
</dbReference>
<evidence type="ECO:0000313" key="4">
    <source>
        <dbReference type="Proteomes" id="UP000265962"/>
    </source>
</evidence>
<dbReference type="OrthoDB" id="3375485at2"/>
<evidence type="ECO:0000259" key="1">
    <source>
        <dbReference type="Pfam" id="PF13676"/>
    </source>
</evidence>
<organism evidence="3 4">
    <name type="scientific">Propionibacterium ruminifibrarum</name>
    <dbReference type="NCBI Taxonomy" id="1962131"/>
    <lineage>
        <taxon>Bacteria</taxon>
        <taxon>Bacillati</taxon>
        <taxon>Actinomycetota</taxon>
        <taxon>Actinomycetes</taxon>
        <taxon>Propionibacteriales</taxon>
        <taxon>Propionibacteriaceae</taxon>
        <taxon>Propionibacterium</taxon>
    </lineage>
</organism>
<dbReference type="Proteomes" id="UP000265962">
    <property type="component" value="Unassembled WGS sequence"/>
</dbReference>
<feature type="domain" description="SMODS-associated and fused to various effectors" evidence="2">
    <location>
        <begin position="222"/>
        <end position="408"/>
    </location>
</feature>
<accession>A0A375I818</accession>
<protein>
    <submittedName>
        <fullName evidence="3">Toll/interleukin-1 receptor homology (TIR) domain</fullName>
    </submittedName>
</protein>
<dbReference type="Pfam" id="PF13676">
    <property type="entry name" value="TIR_2"/>
    <property type="match status" value="1"/>
</dbReference>
<keyword evidence="4" id="KW-1185">Reference proteome</keyword>
<dbReference type="EMBL" id="OMOH01000013">
    <property type="protein sequence ID" value="SPF69430.1"/>
    <property type="molecule type" value="Genomic_DNA"/>
</dbReference>
<dbReference type="Gene3D" id="3.40.50.10140">
    <property type="entry name" value="Toll/interleukin-1 receptor homology (TIR) domain"/>
    <property type="match status" value="1"/>
</dbReference>
<dbReference type="GO" id="GO:0007165">
    <property type="term" value="P:signal transduction"/>
    <property type="evidence" value="ECO:0007669"/>
    <property type="project" value="InterPro"/>
</dbReference>
<dbReference type="RefSeq" id="WP_119716512.1">
    <property type="nucleotide sequence ID" value="NZ_OMOH01000013.1"/>
</dbReference>
<dbReference type="InterPro" id="IPR000157">
    <property type="entry name" value="TIR_dom"/>
</dbReference>
<dbReference type="NCBIfam" id="NF033611">
    <property type="entry name" value="SAVED"/>
    <property type="match status" value="1"/>
</dbReference>
<evidence type="ECO:0000313" key="3">
    <source>
        <dbReference type="EMBL" id="SPF69430.1"/>
    </source>
</evidence>
<dbReference type="Pfam" id="PF18145">
    <property type="entry name" value="SAVED"/>
    <property type="match status" value="1"/>
</dbReference>
<sequence length="430" mass="46836">MPAVTTKYDARGPVFISYRHSDGEKIADRLAWLLRAAGIPVWRDKEDLTTGSIEARIEEAMGNGLSGGVLVVTPDVENSEIIQTLEATGLLDLLENNQKFSLTLVNAVSNGERLDINEPDRVLRKPEGTLSEIMQFMAKKGPDGKTFDGLKDSDQKQFITAYVKDHLAALAADTDAIELNIETRPDDSPNSSRAKHHFDMVLPDSEDEPIRRQSLEDLQAVLGIVRGAIANHGASLLRVSGHAHLSVAFALGAQFPETLIGRAEVTDNWNKVWPSGPAGTGEFVTEVASGEDNPSESGELAVYVDLRDDISNKAFNGFLDTMKGRLRAWSHLRLAQPGWIDPLDGAAIAKQITDHIRAMCGAHGIPHVHLFLRGPYAVAFLIGRLVNTLSFTVYEYDKNTAQYVPALDVTTARAGGVIKEVLAPEPTEQS</sequence>
<dbReference type="AlphaFoldDB" id="A0A375I818"/>
<evidence type="ECO:0000259" key="2">
    <source>
        <dbReference type="Pfam" id="PF18145"/>
    </source>
</evidence>
<dbReference type="InterPro" id="IPR035897">
    <property type="entry name" value="Toll_tir_struct_dom_sf"/>
</dbReference>
<proteinExistence type="predicted"/>
<feature type="domain" description="TIR" evidence="1">
    <location>
        <begin position="14"/>
        <end position="81"/>
    </location>
</feature>
<dbReference type="SUPFAM" id="SSF52200">
    <property type="entry name" value="Toll/Interleukin receptor TIR domain"/>
    <property type="match status" value="1"/>
</dbReference>
<reference evidence="4" key="1">
    <citation type="submission" date="2018-02" db="EMBL/GenBank/DDBJ databases">
        <authorList>
            <person name="Hornung B."/>
        </authorList>
    </citation>
    <scope>NUCLEOTIDE SEQUENCE [LARGE SCALE GENOMIC DNA]</scope>
</reference>
<keyword evidence="3" id="KW-0675">Receptor</keyword>